<name>I3R460_HALMT</name>
<dbReference type="EMBL" id="CP001868">
    <property type="protein sequence ID" value="AFK19020.1"/>
    <property type="molecule type" value="Genomic_DNA"/>
</dbReference>
<reference evidence="5 9" key="6">
    <citation type="submission" date="2019-04" db="EMBL/GenBank/DDBJ databases">
        <title>Methylomes of two halophilic Archaea, Haloarcula marismortui and Haloferax mediterranei.</title>
        <authorList>
            <person name="DasSarma S."/>
            <person name="DasSarma P."/>
            <person name="DasSarma S."/>
            <person name="Fomenkov A."/>
            <person name="Vincze T."/>
            <person name="Anton B.P."/>
            <person name="Roberts R.J."/>
        </authorList>
    </citation>
    <scope>NUCLEOTIDE SEQUENCE [LARGE SCALE GENOMIC DNA]</scope>
    <source>
        <strain evidence="5">ATCC 33500</strain>
        <strain evidence="9">ATCC 33500 / DSM 1411 / JCM 8866 / NBRC 14739 / NCIMB 2177 / R-4</strain>
    </source>
</reference>
<reference evidence="2 6" key="2">
    <citation type="journal article" date="2012" name="J. Bacteriol.">
        <title>Complete genome sequence of the metabolically versatile halophilic archaeon Haloferax mediterranei, a poly(3-hydroxybutyrate-co-3-hydroxyvalerate) producer.</title>
        <authorList>
            <person name="Han J."/>
            <person name="Zhang F."/>
            <person name="Hou J."/>
            <person name="Liu X."/>
            <person name="Li M."/>
            <person name="Liu H."/>
            <person name="Cai L."/>
            <person name="Zhang B."/>
            <person name="Chen Y."/>
            <person name="Zhou J."/>
            <person name="Hu S."/>
            <person name="Xiang H."/>
        </authorList>
    </citation>
    <scope>NUCLEOTIDE SEQUENCE [LARGE SCALE GENOMIC DNA]</scope>
    <source>
        <strain evidence="6">ATCC 33500 / DSM 1411 / JCM 8866 / NBRC 14739 / NCIMB 2177 / R-4</strain>
        <strain evidence="2">CGMCC 1.2087</strain>
    </source>
</reference>
<dbReference type="AlphaFoldDB" id="I3R460"/>
<evidence type="ECO:0000313" key="2">
    <source>
        <dbReference type="EMBL" id="AFK19020.1"/>
    </source>
</evidence>
<feature type="transmembrane region" description="Helical" evidence="1">
    <location>
        <begin position="82"/>
        <end position="103"/>
    </location>
</feature>
<dbReference type="HOGENOM" id="CLU_1718158_0_0_2"/>
<dbReference type="PaxDb" id="523841-HFX_1308"/>
<keyword evidence="1" id="KW-0812">Transmembrane</keyword>
<dbReference type="STRING" id="523841.HFX_1308"/>
<proteinExistence type="predicted"/>
<organism evidence="2 6">
    <name type="scientific">Haloferax mediterranei (strain ATCC 33500 / DSM 1411 / JCM 8866 / NBRC 14739 / NCIMB 2177 / R-4)</name>
    <name type="common">Halobacterium mediterranei</name>
    <dbReference type="NCBI Taxonomy" id="523841"/>
    <lineage>
        <taxon>Archaea</taxon>
        <taxon>Methanobacteriati</taxon>
        <taxon>Methanobacteriota</taxon>
        <taxon>Stenosarchaea group</taxon>
        <taxon>Halobacteria</taxon>
        <taxon>Halobacteriales</taxon>
        <taxon>Haloferacaceae</taxon>
        <taxon>Haloferax</taxon>
    </lineage>
</organism>
<sequence>MSGRFSDRVFTLSMILMLLVMDVVQFNLLHDLGAIDQTGVEAIRTALWPSSGLLIVWGLNSVLSIVTELFERTYGRRPEYWLIFAVTTLGVASTVFISLPPLYNSFEAFRLGITLGLIAGIPVATATPQWDTWTTTLARRLSDDTEDTKEVI</sequence>
<feature type="transmembrane region" description="Helical" evidence="1">
    <location>
        <begin position="48"/>
        <end position="70"/>
    </location>
</feature>
<protein>
    <submittedName>
        <fullName evidence="2">Uncharacterized protein</fullName>
    </submittedName>
</protein>
<evidence type="ECO:0000313" key="5">
    <source>
        <dbReference type="EMBL" id="QCQ75496.1"/>
    </source>
</evidence>
<reference evidence="2" key="5">
    <citation type="submission" date="2014-05" db="EMBL/GenBank/DDBJ databases">
        <authorList>
            <person name="Wang L."/>
            <person name="Yang H."/>
            <person name="Xiang H."/>
        </authorList>
    </citation>
    <scope>NUCLEOTIDE SEQUENCE</scope>
    <source>
        <strain evidence="2">CGMCC 1.2087</strain>
    </source>
</reference>
<keyword evidence="1" id="KW-0472">Membrane</keyword>
<dbReference type="Proteomes" id="UP000299011">
    <property type="component" value="Chromosome"/>
</dbReference>
<dbReference type="EMBL" id="AOLO01000005">
    <property type="protein sequence ID" value="EMA03538.1"/>
    <property type="molecule type" value="Genomic_DNA"/>
</dbReference>
<dbReference type="Proteomes" id="UP000011603">
    <property type="component" value="Unassembled WGS sequence"/>
</dbReference>
<evidence type="ECO:0000313" key="9">
    <source>
        <dbReference type="Proteomes" id="UP000299011"/>
    </source>
</evidence>
<keyword evidence="7" id="KW-1185">Reference proteome</keyword>
<evidence type="ECO:0000256" key="1">
    <source>
        <dbReference type="SAM" id="Phobius"/>
    </source>
</evidence>
<dbReference type="Proteomes" id="UP000006469">
    <property type="component" value="Chromosome"/>
</dbReference>
<evidence type="ECO:0000313" key="4">
    <source>
        <dbReference type="EMBL" id="EMA03538.1"/>
    </source>
</evidence>
<gene>
    <name evidence="2" type="ordered locus">HFX_1308</name>
    <name evidence="3" type="ORF">BM92_02645</name>
    <name evidence="4" type="ORF">C439_03965</name>
    <name evidence="5" type="ORF">E6P09_09550</name>
</gene>
<feature type="transmembrane region" description="Helical" evidence="1">
    <location>
        <begin position="109"/>
        <end position="130"/>
    </location>
</feature>
<dbReference type="Proteomes" id="UP000027075">
    <property type="component" value="Chromosome"/>
</dbReference>
<evidence type="ECO:0000313" key="7">
    <source>
        <dbReference type="Proteomes" id="UP000011603"/>
    </source>
</evidence>
<evidence type="ECO:0000313" key="6">
    <source>
        <dbReference type="Proteomes" id="UP000006469"/>
    </source>
</evidence>
<dbReference type="GeneID" id="40156661"/>
<feature type="transmembrane region" description="Helical" evidence="1">
    <location>
        <begin position="9"/>
        <end position="28"/>
    </location>
</feature>
<evidence type="ECO:0000313" key="3">
    <source>
        <dbReference type="EMBL" id="AHZ21621.1"/>
    </source>
</evidence>
<reference evidence="4 7" key="3">
    <citation type="journal article" date="2014" name="PLoS Genet.">
        <title>Phylogenetically driven sequencing of extremely halophilic archaea reveals strategies for static and dynamic osmo-response.</title>
        <authorList>
            <person name="Becker E.A."/>
            <person name="Seitzer P.M."/>
            <person name="Tritt A."/>
            <person name="Larsen D."/>
            <person name="Krusor M."/>
            <person name="Yao A.I."/>
            <person name="Wu D."/>
            <person name="Madern D."/>
            <person name="Eisen J.A."/>
            <person name="Darling A.E."/>
            <person name="Facciotti M.T."/>
        </authorList>
    </citation>
    <scope>NUCLEOTIDE SEQUENCE [LARGE SCALE GENOMIC DNA]</scope>
    <source>
        <strain evidence="4">ATCC 33500</strain>
        <strain evidence="7">ATCC 33500 / DSM 1411 / JCM 8866 / NBRC 14739 / NCIMB 2177 / R-4</strain>
    </source>
</reference>
<keyword evidence="1" id="KW-1133">Transmembrane helix</keyword>
<reference evidence="2" key="1">
    <citation type="journal article" date="2012" name="Appl. Environ. Microbiol.">
        <title>Identification of the haloarchaeal phasin (PhaP) that functions in polyhydroxyalkanoate accumulation and granule formation in Haloferax mediterranei.</title>
        <authorList>
            <person name="Cai S."/>
            <person name="Cai L."/>
            <person name="Liu H."/>
            <person name="Liu X."/>
            <person name="Han J."/>
            <person name="Zhou J."/>
            <person name="Xiang H."/>
        </authorList>
    </citation>
    <scope>NUCLEOTIDE SEQUENCE</scope>
    <source>
        <strain evidence="2">CGMCC 1.2087</strain>
    </source>
</reference>
<accession>I3R460</accession>
<dbReference type="EMBL" id="CP007551">
    <property type="protein sequence ID" value="AHZ21621.1"/>
    <property type="molecule type" value="Genomic_DNA"/>
</dbReference>
<dbReference type="EMBL" id="CP039139">
    <property type="protein sequence ID" value="QCQ75496.1"/>
    <property type="molecule type" value="Genomic_DNA"/>
</dbReference>
<dbReference type="KEGG" id="hme:HFX_1308"/>
<dbReference type="RefSeq" id="WP_004057229.1">
    <property type="nucleotide sequence ID" value="NC_017941.2"/>
</dbReference>
<reference evidence="3 8" key="4">
    <citation type="submission" date="2014-04" db="EMBL/GenBank/DDBJ databases">
        <title>Transcriptional profiles of Haloferax mediterranei on the basis of nitrogen availability.</title>
        <authorList>
            <person name="Bautista V."/>
        </authorList>
    </citation>
    <scope>NUCLEOTIDE SEQUENCE [LARGE SCALE GENOMIC DNA]</scope>
    <source>
        <strain evidence="3">ATCC 33500</strain>
        <strain evidence="8">ATCC 33500 / DSM 1411 / JCM 8866 / NBRC 14739 / NCIMB 2177 / R-4</strain>
    </source>
</reference>
<evidence type="ECO:0000313" key="8">
    <source>
        <dbReference type="Proteomes" id="UP000027075"/>
    </source>
</evidence>